<keyword evidence="5" id="KW-0813">Transport</keyword>
<feature type="transmembrane region" description="Helical" evidence="14">
    <location>
        <begin position="254"/>
        <end position="272"/>
    </location>
</feature>
<feature type="transmembrane region" description="Helical" evidence="14">
    <location>
        <begin position="6"/>
        <end position="29"/>
    </location>
</feature>
<evidence type="ECO:0000256" key="6">
    <source>
        <dbReference type="ARBA" id="ARBA00022692"/>
    </source>
</evidence>
<sequence>MFNYNLNLLIYLLMNIIMILLSVAFVTLLERKILGYIQIRKGPNKISFLGILQPFSDAIKLFSNENLFILKSNYYLYYMSPMLMLLIMLMMWMIIPNIFNIFSFNLSIMFMLCLMNLSVYTTMMSGWSSNSLYSFLGCIRSIAQTISYEVSMILILMLVMLLTESLTFFNFMNYQKFCWFIFLMPLMAYIFFINLLAEMNRTPFDLSEGESELVSGFNIEYMSGSFAFIFLTEYGMIIFMMYMYNMMFLSSNNFYMTFFFKLSILIILIIWIRGSFPRIRYDKLMNLIWKKFLPISLNFMFIIVSMKMFVYLT</sequence>
<accession>A0A0E3IC90</accession>
<reference evidence="15" key="1">
    <citation type="journal article" date="2015" name="Mol. Phylogenet. Evol.">
        <title>Higher-level phylogeny of the Hymenoptera inferred from mitochondrial genomes.</title>
        <authorList>
            <person name="Mao M."/>
            <person name="Gibson T."/>
            <person name="Dowton M."/>
        </authorList>
    </citation>
    <scope>NUCLEOTIDE SEQUENCE</scope>
</reference>
<evidence type="ECO:0000256" key="1">
    <source>
        <dbReference type="ARBA" id="ARBA00003257"/>
    </source>
</evidence>
<evidence type="ECO:0000256" key="13">
    <source>
        <dbReference type="RuleBase" id="RU000473"/>
    </source>
</evidence>
<evidence type="ECO:0000256" key="3">
    <source>
        <dbReference type="ARBA" id="ARBA00010535"/>
    </source>
</evidence>
<evidence type="ECO:0000256" key="5">
    <source>
        <dbReference type="ARBA" id="ARBA00022448"/>
    </source>
</evidence>
<dbReference type="GO" id="GO:0003954">
    <property type="term" value="F:NADH dehydrogenase activity"/>
    <property type="evidence" value="ECO:0007669"/>
    <property type="project" value="TreeGrafter"/>
</dbReference>
<feature type="transmembrane region" description="Helical" evidence="14">
    <location>
        <begin position="179"/>
        <end position="197"/>
    </location>
</feature>
<comment type="similarity">
    <text evidence="3 12">Belongs to the complex I subunit 1 family.</text>
</comment>
<dbReference type="PROSITE" id="PS00668">
    <property type="entry name" value="COMPLEX1_ND1_2"/>
    <property type="match status" value="1"/>
</dbReference>
<evidence type="ECO:0000313" key="15">
    <source>
        <dbReference type="EMBL" id="AIX92143.1"/>
    </source>
</evidence>
<dbReference type="PANTHER" id="PTHR11432:SF3">
    <property type="entry name" value="NADH-UBIQUINONE OXIDOREDUCTASE CHAIN 1"/>
    <property type="match status" value="1"/>
</dbReference>
<keyword evidence="9 13" id="KW-0830">Ubiquinone</keyword>
<feature type="transmembrane region" description="Helical" evidence="14">
    <location>
        <begin position="218"/>
        <end position="242"/>
    </location>
</feature>
<geneLocation type="mitochondrion" evidence="15"/>
<evidence type="ECO:0000256" key="12">
    <source>
        <dbReference type="RuleBase" id="RU000471"/>
    </source>
</evidence>
<protein>
    <recommendedName>
        <fullName evidence="4 13">NADH-ubiquinone oxidoreductase chain 1</fullName>
        <ecNumber evidence="13">7.1.1.2</ecNumber>
    </recommendedName>
</protein>
<comment type="function">
    <text evidence="1">Core subunit of the mitochondrial membrane respiratory chain NADH dehydrogenase (Complex I) that is believed to belong to the minimal assembly required for catalysis. Complex I functions in the transfer of electrons from NADH to the respiratory chain. The immediate electron acceptor for the enzyme is believed to be ubiquinone.</text>
</comment>
<keyword evidence="12" id="KW-0520">NAD</keyword>
<dbReference type="AlphaFoldDB" id="A0A0E3IC90"/>
<dbReference type="GO" id="GO:0005743">
    <property type="term" value="C:mitochondrial inner membrane"/>
    <property type="evidence" value="ECO:0007669"/>
    <property type="project" value="UniProtKB-SubCell"/>
</dbReference>
<comment type="catalytic activity">
    <reaction evidence="13">
        <text>a ubiquinone + NADH + 5 H(+)(in) = a ubiquinol + NAD(+) + 4 H(+)(out)</text>
        <dbReference type="Rhea" id="RHEA:29091"/>
        <dbReference type="Rhea" id="RHEA-COMP:9565"/>
        <dbReference type="Rhea" id="RHEA-COMP:9566"/>
        <dbReference type="ChEBI" id="CHEBI:15378"/>
        <dbReference type="ChEBI" id="CHEBI:16389"/>
        <dbReference type="ChEBI" id="CHEBI:17976"/>
        <dbReference type="ChEBI" id="CHEBI:57540"/>
        <dbReference type="ChEBI" id="CHEBI:57945"/>
        <dbReference type="EC" id="7.1.1.2"/>
    </reaction>
</comment>
<dbReference type="GO" id="GO:0008137">
    <property type="term" value="F:NADH dehydrogenase (ubiquinone) activity"/>
    <property type="evidence" value="ECO:0007669"/>
    <property type="project" value="UniProtKB-EC"/>
</dbReference>
<proteinExistence type="inferred from homology"/>
<evidence type="ECO:0000256" key="10">
    <source>
        <dbReference type="ARBA" id="ARBA00023128"/>
    </source>
</evidence>
<evidence type="ECO:0000256" key="9">
    <source>
        <dbReference type="ARBA" id="ARBA00023075"/>
    </source>
</evidence>
<evidence type="ECO:0000256" key="8">
    <source>
        <dbReference type="ARBA" id="ARBA00022989"/>
    </source>
</evidence>
<organism evidence="15">
    <name type="scientific">Monomachus antipodalis</name>
    <dbReference type="NCBI Taxonomy" id="161211"/>
    <lineage>
        <taxon>Eukaryota</taxon>
        <taxon>Metazoa</taxon>
        <taxon>Ecdysozoa</taxon>
        <taxon>Arthropoda</taxon>
        <taxon>Hexapoda</taxon>
        <taxon>Insecta</taxon>
        <taxon>Pterygota</taxon>
        <taxon>Neoptera</taxon>
        <taxon>Endopterygota</taxon>
        <taxon>Hymenoptera</taxon>
        <taxon>Apocrita</taxon>
        <taxon>Proctotrupomorpha</taxon>
        <taxon>Diaprioidea</taxon>
        <taxon>Monomachidae</taxon>
        <taxon>Monomachus</taxon>
    </lineage>
</organism>
<feature type="transmembrane region" description="Helical" evidence="14">
    <location>
        <begin position="101"/>
        <end position="120"/>
    </location>
</feature>
<feature type="transmembrane region" description="Helical" evidence="14">
    <location>
        <begin position="75"/>
        <end position="95"/>
    </location>
</feature>
<name>A0A0E3IC90_9HYME</name>
<dbReference type="Pfam" id="PF00146">
    <property type="entry name" value="NADHdh"/>
    <property type="match status" value="1"/>
</dbReference>
<dbReference type="EC" id="7.1.1.2" evidence="13"/>
<dbReference type="InterPro" id="IPR018086">
    <property type="entry name" value="NADH_UbQ_OxRdtase_su1_CS"/>
</dbReference>
<keyword evidence="11 14" id="KW-0472">Membrane</keyword>
<dbReference type="EMBL" id="KM104168">
    <property type="protein sequence ID" value="AIX92143.1"/>
    <property type="molecule type" value="Genomic_DNA"/>
</dbReference>
<dbReference type="InterPro" id="IPR001694">
    <property type="entry name" value="NADH_UbQ_OxRdtase_su1/FPO"/>
</dbReference>
<feature type="transmembrane region" description="Helical" evidence="14">
    <location>
        <begin position="292"/>
        <end position="312"/>
    </location>
</feature>
<evidence type="ECO:0000256" key="11">
    <source>
        <dbReference type="ARBA" id="ARBA00023136"/>
    </source>
</evidence>
<dbReference type="GO" id="GO:0009060">
    <property type="term" value="P:aerobic respiration"/>
    <property type="evidence" value="ECO:0007669"/>
    <property type="project" value="TreeGrafter"/>
</dbReference>
<evidence type="ECO:0000256" key="4">
    <source>
        <dbReference type="ARBA" id="ARBA00021009"/>
    </source>
</evidence>
<dbReference type="PANTHER" id="PTHR11432">
    <property type="entry name" value="NADH DEHYDROGENASE SUBUNIT 1"/>
    <property type="match status" value="1"/>
</dbReference>
<keyword evidence="10 13" id="KW-0496">Mitochondrion</keyword>
<gene>
    <name evidence="15" type="primary">ND1</name>
</gene>
<keyword evidence="8 14" id="KW-1133">Transmembrane helix</keyword>
<comment type="subcellular location">
    <subcellularLocation>
        <location evidence="2 12">Mitochondrion inner membrane</location>
        <topology evidence="2 12">Multi-pass membrane protein</topology>
    </subcellularLocation>
</comment>
<dbReference type="HAMAP" id="MF_01350">
    <property type="entry name" value="NDH1_NuoH"/>
    <property type="match status" value="1"/>
</dbReference>
<keyword evidence="7" id="KW-0999">Mitochondrion inner membrane</keyword>
<evidence type="ECO:0000256" key="14">
    <source>
        <dbReference type="SAM" id="Phobius"/>
    </source>
</evidence>
<evidence type="ECO:0000256" key="7">
    <source>
        <dbReference type="ARBA" id="ARBA00022792"/>
    </source>
</evidence>
<keyword evidence="6 12" id="KW-0812">Transmembrane</keyword>
<evidence type="ECO:0000256" key="2">
    <source>
        <dbReference type="ARBA" id="ARBA00004448"/>
    </source>
</evidence>